<proteinExistence type="predicted"/>
<dbReference type="RefSeq" id="WP_326620045.1">
    <property type="nucleotide sequence ID" value="NZ_CP109106.1"/>
</dbReference>
<sequence length="152" mass="15813">MEFQEEWDQLVSKAQSKPDGSAQGSGEAATMKLASAKANESGGGSPNLKVTQRPWTSASAVAGALQASTGSAASRLKAAHEGVTWGLEGFMTPAALEGVRASWDERLGIIKAECLRLESALKKAGSAFGEVDSRVAQSFQHPRGHGNSRSGK</sequence>
<gene>
    <name evidence="2" type="ORF">OG863_22450</name>
</gene>
<dbReference type="EMBL" id="CP109106">
    <property type="protein sequence ID" value="WSB70489.1"/>
    <property type="molecule type" value="Genomic_DNA"/>
</dbReference>
<protein>
    <recommendedName>
        <fullName evidence="4">Amino acid ABC transporter permease</fullName>
    </recommendedName>
</protein>
<evidence type="ECO:0008006" key="4">
    <source>
        <dbReference type="Google" id="ProtNLM"/>
    </source>
</evidence>
<name>A0ABZ1FKH4_9ACTN</name>
<evidence type="ECO:0000256" key="1">
    <source>
        <dbReference type="SAM" id="MobiDB-lite"/>
    </source>
</evidence>
<reference evidence="2 3" key="1">
    <citation type="submission" date="2022-10" db="EMBL/GenBank/DDBJ databases">
        <title>The complete genomes of actinobacterial strains from the NBC collection.</title>
        <authorList>
            <person name="Joergensen T.S."/>
            <person name="Alvarez Arevalo M."/>
            <person name="Sterndorff E.B."/>
            <person name="Faurdal D."/>
            <person name="Vuksanovic O."/>
            <person name="Mourched A.-S."/>
            <person name="Charusanti P."/>
            <person name="Shaw S."/>
            <person name="Blin K."/>
            <person name="Weber T."/>
        </authorList>
    </citation>
    <scope>NUCLEOTIDE SEQUENCE [LARGE SCALE GENOMIC DNA]</scope>
    <source>
        <strain evidence="2 3">NBC 01774</strain>
    </source>
</reference>
<organism evidence="2 3">
    <name type="scientific">Streptomyces decoyicus</name>
    <dbReference type="NCBI Taxonomy" id="249567"/>
    <lineage>
        <taxon>Bacteria</taxon>
        <taxon>Bacillati</taxon>
        <taxon>Actinomycetota</taxon>
        <taxon>Actinomycetes</taxon>
        <taxon>Kitasatosporales</taxon>
        <taxon>Streptomycetaceae</taxon>
        <taxon>Streptomyces</taxon>
    </lineage>
</organism>
<feature type="region of interest" description="Disordered" evidence="1">
    <location>
        <begin position="1"/>
        <end position="55"/>
    </location>
</feature>
<dbReference type="Proteomes" id="UP001344251">
    <property type="component" value="Chromosome"/>
</dbReference>
<keyword evidence="3" id="KW-1185">Reference proteome</keyword>
<evidence type="ECO:0000313" key="2">
    <source>
        <dbReference type="EMBL" id="WSB70489.1"/>
    </source>
</evidence>
<accession>A0ABZ1FKH4</accession>
<evidence type="ECO:0000313" key="3">
    <source>
        <dbReference type="Proteomes" id="UP001344251"/>
    </source>
</evidence>